<dbReference type="InterPro" id="IPR029064">
    <property type="entry name" value="Ribosomal_eL30-like_sf"/>
</dbReference>
<dbReference type="OrthoDB" id="9794400at2"/>
<keyword evidence="3 6" id="KW-0808">Transferase</keyword>
<evidence type="ECO:0000313" key="7">
    <source>
        <dbReference type="Proteomes" id="UP000248806"/>
    </source>
</evidence>
<evidence type="ECO:0000256" key="1">
    <source>
        <dbReference type="ARBA" id="ARBA00007228"/>
    </source>
</evidence>
<dbReference type="EMBL" id="QKUF01000015">
    <property type="protein sequence ID" value="PZW26354.1"/>
    <property type="molecule type" value="Genomic_DNA"/>
</dbReference>
<dbReference type="AlphaFoldDB" id="A0A326U376"/>
<dbReference type="Pfam" id="PF00588">
    <property type="entry name" value="SpoU_methylase"/>
    <property type="match status" value="1"/>
</dbReference>
<dbReference type="InterPro" id="IPR036388">
    <property type="entry name" value="WH-like_DNA-bd_sf"/>
</dbReference>
<dbReference type="Proteomes" id="UP000248806">
    <property type="component" value="Unassembled WGS sequence"/>
</dbReference>
<dbReference type="GO" id="GO:0003723">
    <property type="term" value="F:RNA binding"/>
    <property type="evidence" value="ECO:0007669"/>
    <property type="project" value="InterPro"/>
</dbReference>
<dbReference type="Gene3D" id="3.40.1280.10">
    <property type="match status" value="1"/>
</dbReference>
<reference evidence="6 7" key="1">
    <citation type="submission" date="2018-06" db="EMBL/GenBank/DDBJ databases">
        <title>Genomic Encyclopedia of Archaeal and Bacterial Type Strains, Phase II (KMG-II): from individual species to whole genera.</title>
        <authorList>
            <person name="Goeker M."/>
        </authorList>
    </citation>
    <scope>NUCLEOTIDE SEQUENCE [LARGE SCALE GENOMIC DNA]</scope>
    <source>
        <strain evidence="6 7">ATCC BAA-1881</strain>
    </source>
</reference>
<evidence type="ECO:0000313" key="6">
    <source>
        <dbReference type="EMBL" id="PZW26354.1"/>
    </source>
</evidence>
<dbReference type="PANTHER" id="PTHR43191">
    <property type="entry name" value="RRNA METHYLTRANSFERASE 3"/>
    <property type="match status" value="1"/>
</dbReference>
<dbReference type="GO" id="GO:0006396">
    <property type="term" value="P:RNA processing"/>
    <property type="evidence" value="ECO:0007669"/>
    <property type="project" value="InterPro"/>
</dbReference>
<evidence type="ECO:0000259" key="5">
    <source>
        <dbReference type="Pfam" id="PF22435"/>
    </source>
</evidence>
<proteinExistence type="inferred from homology"/>
<dbReference type="SUPFAM" id="SSF46785">
    <property type="entry name" value="Winged helix' DNA-binding domain"/>
    <property type="match status" value="1"/>
</dbReference>
<dbReference type="Pfam" id="PF22435">
    <property type="entry name" value="MRM3-like_sub_bind"/>
    <property type="match status" value="1"/>
</dbReference>
<dbReference type="Gene3D" id="3.30.1330.30">
    <property type="match status" value="1"/>
</dbReference>
<dbReference type="GO" id="GO:0032259">
    <property type="term" value="P:methylation"/>
    <property type="evidence" value="ECO:0007669"/>
    <property type="project" value="UniProtKB-KW"/>
</dbReference>
<dbReference type="GO" id="GO:0008173">
    <property type="term" value="F:RNA methyltransferase activity"/>
    <property type="evidence" value="ECO:0007669"/>
    <property type="project" value="InterPro"/>
</dbReference>
<feature type="domain" description="MRM3-like substrate binding" evidence="5">
    <location>
        <begin position="14"/>
        <end position="91"/>
    </location>
</feature>
<dbReference type="InterPro" id="IPR029026">
    <property type="entry name" value="tRNA_m1G_MTases_N"/>
</dbReference>
<dbReference type="InterPro" id="IPR051259">
    <property type="entry name" value="rRNA_Methyltransferase"/>
</dbReference>
<protein>
    <submittedName>
        <fullName evidence="6">TrmH family RNA methyltransferase</fullName>
    </submittedName>
</protein>
<dbReference type="SUPFAM" id="SSF75217">
    <property type="entry name" value="alpha/beta knot"/>
    <property type="match status" value="1"/>
</dbReference>
<comment type="similarity">
    <text evidence="1">Belongs to the class IV-like SAM-binding methyltransferase superfamily. RNA methyltransferase TrmH family.</text>
</comment>
<evidence type="ECO:0000256" key="3">
    <source>
        <dbReference type="ARBA" id="ARBA00022679"/>
    </source>
</evidence>
<dbReference type="InterPro" id="IPR001537">
    <property type="entry name" value="SpoU_MeTrfase"/>
</dbReference>
<accession>A0A326U376</accession>
<dbReference type="InterPro" id="IPR029028">
    <property type="entry name" value="Alpha/beta_knot_MTases"/>
</dbReference>
<dbReference type="SUPFAM" id="SSF55315">
    <property type="entry name" value="L30e-like"/>
    <property type="match status" value="1"/>
</dbReference>
<name>A0A326U376_THEHA</name>
<dbReference type="InterPro" id="IPR053888">
    <property type="entry name" value="MRM3-like_sub_bind"/>
</dbReference>
<feature type="domain" description="tRNA/rRNA methyltransferase SpoU type" evidence="4">
    <location>
        <begin position="114"/>
        <end position="255"/>
    </location>
</feature>
<dbReference type="RefSeq" id="WP_111324276.1">
    <property type="nucleotide sequence ID" value="NZ_BIFX01000001.1"/>
</dbReference>
<evidence type="ECO:0000259" key="4">
    <source>
        <dbReference type="Pfam" id="PF00588"/>
    </source>
</evidence>
<comment type="caution">
    <text evidence="6">The sequence shown here is derived from an EMBL/GenBank/DDBJ whole genome shotgun (WGS) entry which is preliminary data.</text>
</comment>
<dbReference type="CDD" id="cd18095">
    <property type="entry name" value="SpoU-like_rRNA-MTase"/>
    <property type="match status" value="1"/>
</dbReference>
<organism evidence="6 7">
    <name type="scientific">Thermosporothrix hazakensis</name>
    <dbReference type="NCBI Taxonomy" id="644383"/>
    <lineage>
        <taxon>Bacteria</taxon>
        <taxon>Bacillati</taxon>
        <taxon>Chloroflexota</taxon>
        <taxon>Ktedonobacteria</taxon>
        <taxon>Ktedonobacterales</taxon>
        <taxon>Thermosporotrichaceae</taxon>
        <taxon>Thermosporothrix</taxon>
    </lineage>
</organism>
<gene>
    <name evidence="6" type="ORF">EI42_03934</name>
</gene>
<dbReference type="PANTHER" id="PTHR43191:SF2">
    <property type="entry name" value="RRNA METHYLTRANSFERASE 3, MITOCHONDRIAL"/>
    <property type="match status" value="1"/>
</dbReference>
<dbReference type="Gene3D" id="1.10.10.10">
    <property type="entry name" value="Winged helix-like DNA-binding domain superfamily/Winged helix DNA-binding domain"/>
    <property type="match status" value="1"/>
</dbReference>
<evidence type="ECO:0000256" key="2">
    <source>
        <dbReference type="ARBA" id="ARBA00022603"/>
    </source>
</evidence>
<sequence>MKATSLQITSIKDPKVVEARELHSASGRQRHQKCLLEGSDAIRWALEAHFPLEHVFFSPEHERHELQNQLTQARIPCYTTSDGVLKKISETTYLIPYLAVARIPAEPTSTMGDFILVLDRVVDHGNIGTIIRTASAFGIRDIVSTTPDLDLFYKKIIDASRGRVFETHVKRYRSDTETVADLKRRGYQIIATSPHARELQAMAPLQAKPIALIVGNETEGISREIEQQADILIQIPMSGQVESLNVGVATGISLYELKFRMVLTMLIHYIRSNIGREVNVTGRIIQQAFDAYIRRFSDLTGQQAILLMMLVCDQKLSHAEITRETGAFGDELTTLLTPLIEQGYARYTSDKQDEIAPTETAQRTLAQLWAVIERAEQAILDGFSEPEKQQFNDYLKRIQENCQRLLS</sequence>
<dbReference type="InterPro" id="IPR036390">
    <property type="entry name" value="WH_DNA-bd_sf"/>
</dbReference>
<keyword evidence="7" id="KW-1185">Reference proteome</keyword>
<keyword evidence="2 6" id="KW-0489">Methyltransferase</keyword>